<evidence type="ECO:0000313" key="2">
    <source>
        <dbReference type="Proteomes" id="UP000637383"/>
    </source>
</evidence>
<reference evidence="1 2" key="1">
    <citation type="journal article" date="2020" name="ISME J.">
        <title>Comparative genomics reveals insights into cyanobacterial evolution and habitat adaptation.</title>
        <authorList>
            <person name="Chen M.Y."/>
            <person name="Teng W.K."/>
            <person name="Zhao L."/>
            <person name="Hu C.X."/>
            <person name="Zhou Y.K."/>
            <person name="Han B.P."/>
            <person name="Song L.R."/>
            <person name="Shu W.S."/>
        </authorList>
    </citation>
    <scope>NUCLEOTIDE SEQUENCE [LARGE SCALE GENOMIC DNA]</scope>
    <source>
        <strain evidence="1 2">FACHB-159</strain>
    </source>
</reference>
<proteinExistence type="predicted"/>
<dbReference type="RefSeq" id="WP_190956490.1">
    <property type="nucleotide sequence ID" value="NZ_JACJTU010000016.1"/>
</dbReference>
<sequence>MGVESIRLFCQKRGGATLPEQMYSIVLWKTQNQQNKKLENGNLVALRRISASRVPIKIFYLKNFYGHLSTIILGGDAIIKPKHLSFLIGGTGKITKGNLKTVIKGWRCRKPGSHPLKL</sequence>
<evidence type="ECO:0000313" key="1">
    <source>
        <dbReference type="EMBL" id="MBD2735827.1"/>
    </source>
</evidence>
<name>A0ABR8K8M3_9NOSO</name>
<gene>
    <name evidence="1" type="ORF">H6H03_18340</name>
</gene>
<accession>A0ABR8K8M3</accession>
<protein>
    <submittedName>
        <fullName evidence="1">Uncharacterized protein</fullName>
    </submittedName>
</protein>
<keyword evidence="2" id="KW-1185">Reference proteome</keyword>
<organism evidence="1 2">
    <name type="scientific">Nostoc paludosum FACHB-159</name>
    <dbReference type="NCBI Taxonomy" id="2692908"/>
    <lineage>
        <taxon>Bacteria</taxon>
        <taxon>Bacillati</taxon>
        <taxon>Cyanobacteriota</taxon>
        <taxon>Cyanophyceae</taxon>
        <taxon>Nostocales</taxon>
        <taxon>Nostocaceae</taxon>
        <taxon>Nostoc</taxon>
    </lineage>
</organism>
<comment type="caution">
    <text evidence="1">The sequence shown here is derived from an EMBL/GenBank/DDBJ whole genome shotgun (WGS) entry which is preliminary data.</text>
</comment>
<dbReference type="EMBL" id="JACJTU010000016">
    <property type="protein sequence ID" value="MBD2735827.1"/>
    <property type="molecule type" value="Genomic_DNA"/>
</dbReference>
<dbReference type="Proteomes" id="UP000637383">
    <property type="component" value="Unassembled WGS sequence"/>
</dbReference>